<dbReference type="InterPro" id="IPR038696">
    <property type="entry name" value="IalB_sf"/>
</dbReference>
<feature type="compositionally biased region" description="Basic and acidic residues" evidence="1">
    <location>
        <begin position="272"/>
        <end position="292"/>
    </location>
</feature>
<dbReference type="HOGENOM" id="CLU_080086_1_0_5"/>
<keyword evidence="2" id="KW-1133">Transmembrane helix</keyword>
<dbReference type="Proteomes" id="UP000001600">
    <property type="component" value="Chromosome 1"/>
</dbReference>
<keyword evidence="2" id="KW-0472">Membrane</keyword>
<dbReference type="EMBL" id="CP000628">
    <property type="protein sequence ID" value="ACM26581.1"/>
    <property type="molecule type" value="Genomic_DNA"/>
</dbReference>
<feature type="region of interest" description="Disordered" evidence="1">
    <location>
        <begin position="266"/>
        <end position="292"/>
    </location>
</feature>
<evidence type="ECO:0000313" key="4">
    <source>
        <dbReference type="Proteomes" id="UP000001600"/>
    </source>
</evidence>
<proteinExistence type="predicted"/>
<feature type="transmembrane region" description="Helical" evidence="2">
    <location>
        <begin position="85"/>
        <end position="104"/>
    </location>
</feature>
<gene>
    <name evidence="3" type="ordered locus">Arad_2370</name>
</gene>
<feature type="region of interest" description="Disordered" evidence="1">
    <location>
        <begin position="1"/>
        <end position="29"/>
    </location>
</feature>
<dbReference type="KEGG" id="ara:Arad_2370"/>
<dbReference type="STRING" id="311403.Arad_2370"/>
<dbReference type="Pfam" id="PF06776">
    <property type="entry name" value="IalB"/>
    <property type="match status" value="1"/>
</dbReference>
<keyword evidence="2" id="KW-0812">Transmembrane</keyword>
<name>B9JF91_RHIR8</name>
<accession>B9JF91</accession>
<dbReference type="InterPro" id="IPR010642">
    <property type="entry name" value="Invasion_prot_B"/>
</dbReference>
<protein>
    <submittedName>
        <fullName evidence="3">Signal peptide protein</fullName>
    </submittedName>
</protein>
<organism evidence="3 4">
    <name type="scientific">Rhizobium rhizogenes (strain K84 / ATCC BAA-868)</name>
    <name type="common">Agrobacterium radiobacter</name>
    <dbReference type="NCBI Taxonomy" id="311403"/>
    <lineage>
        <taxon>Bacteria</taxon>
        <taxon>Pseudomonadati</taxon>
        <taxon>Pseudomonadota</taxon>
        <taxon>Alphaproteobacteria</taxon>
        <taxon>Hyphomicrobiales</taxon>
        <taxon>Rhizobiaceae</taxon>
        <taxon>Rhizobium/Agrobacterium group</taxon>
        <taxon>Rhizobium</taxon>
    </lineage>
</organism>
<dbReference type="eggNOG" id="COG5342">
    <property type="taxonomic scope" value="Bacteria"/>
</dbReference>
<evidence type="ECO:0000313" key="3">
    <source>
        <dbReference type="EMBL" id="ACM26581.1"/>
    </source>
</evidence>
<evidence type="ECO:0000256" key="1">
    <source>
        <dbReference type="SAM" id="MobiDB-lite"/>
    </source>
</evidence>
<reference evidence="3 4" key="1">
    <citation type="journal article" date="2009" name="J. Bacteriol.">
        <title>Genome sequences of three Agrobacterium biovars help elucidate the evolution of multichromosome genomes in bacteria.</title>
        <authorList>
            <person name="Slater S.C."/>
            <person name="Goldman B.S."/>
            <person name="Goodner B."/>
            <person name="Setubal J.C."/>
            <person name="Farrand S.K."/>
            <person name="Nester E.W."/>
            <person name="Burr T.J."/>
            <person name="Banta L."/>
            <person name="Dickerman A.W."/>
            <person name="Paulsen I."/>
            <person name="Otten L."/>
            <person name="Suen G."/>
            <person name="Welch R."/>
            <person name="Almeida N.F."/>
            <person name="Arnold F."/>
            <person name="Burton O.T."/>
            <person name="Du Z."/>
            <person name="Ewing A."/>
            <person name="Godsy E."/>
            <person name="Heisel S."/>
            <person name="Houmiel K.L."/>
            <person name="Jhaveri J."/>
            <person name="Lu J."/>
            <person name="Miller N.M."/>
            <person name="Norton S."/>
            <person name="Chen Q."/>
            <person name="Phoolcharoen W."/>
            <person name="Ohlin V."/>
            <person name="Ondrusek D."/>
            <person name="Pride N."/>
            <person name="Stricklin S.L."/>
            <person name="Sun J."/>
            <person name="Wheeler C."/>
            <person name="Wilson L."/>
            <person name="Zhu H."/>
            <person name="Wood D.W."/>
        </authorList>
    </citation>
    <scope>NUCLEOTIDE SEQUENCE [LARGE SCALE GENOMIC DNA]</scope>
    <source>
        <strain evidence="4">K84 / ATCC BAA-868</strain>
    </source>
</reference>
<dbReference type="AlphaFoldDB" id="B9JF91"/>
<sequence>MTVPNSTRGRGILGSQQKRPKKSWISSPVRCNRSPGFPGSCIRLIHSTGGRWFDPVGMGRQAVVPHRISGGGFAMMFKTDNKTRAGLSALALMIGAALPAAAFAQDASGAAPADGGGDANQPRLGWYKTCTKQDDADICIVQNLMMANNGQLVTAVGLISVDGKVNRKILQISVPTARLIPPGITMQIDGGKGQKLDYAVCLPDKCTAEVPVTDAMIAALKKGTDVTFTSINFRRAPNPIKISLTGFGAAFDGAAISDSKLAESQKSLQDSMQKKAEEARKKLEDAQKAAKQ</sequence>
<evidence type="ECO:0000256" key="2">
    <source>
        <dbReference type="SAM" id="Phobius"/>
    </source>
</evidence>
<dbReference type="Gene3D" id="2.60.40.1880">
    <property type="entry name" value="Invasion associated locus B (IalB) protein"/>
    <property type="match status" value="1"/>
</dbReference>